<evidence type="ECO:0000256" key="2">
    <source>
        <dbReference type="SAM" id="Phobius"/>
    </source>
</evidence>
<evidence type="ECO:0000313" key="3">
    <source>
        <dbReference type="EMBL" id="RVU19803.1"/>
    </source>
</evidence>
<feature type="region of interest" description="Disordered" evidence="1">
    <location>
        <begin position="40"/>
        <end position="154"/>
    </location>
</feature>
<feature type="compositionally biased region" description="Low complexity" evidence="1">
    <location>
        <begin position="124"/>
        <end position="142"/>
    </location>
</feature>
<dbReference type="Proteomes" id="UP000286997">
    <property type="component" value="Unassembled WGS sequence"/>
</dbReference>
<name>A0A3S2VCK5_9HYPH</name>
<keyword evidence="4" id="KW-1185">Reference proteome</keyword>
<dbReference type="AlphaFoldDB" id="A0A3S2VCK5"/>
<dbReference type="GO" id="GO:0016301">
    <property type="term" value="F:kinase activity"/>
    <property type="evidence" value="ECO:0007669"/>
    <property type="project" value="UniProtKB-KW"/>
</dbReference>
<gene>
    <name evidence="3" type="ORF">EOE48_07605</name>
</gene>
<organism evidence="3 4">
    <name type="scientific">Methylobacterium oryzihabitans</name>
    <dbReference type="NCBI Taxonomy" id="2499852"/>
    <lineage>
        <taxon>Bacteria</taxon>
        <taxon>Pseudomonadati</taxon>
        <taxon>Pseudomonadota</taxon>
        <taxon>Alphaproteobacteria</taxon>
        <taxon>Hyphomicrobiales</taxon>
        <taxon>Methylobacteriaceae</taxon>
        <taxon>Methylobacterium</taxon>
    </lineage>
</organism>
<feature type="transmembrane region" description="Helical" evidence="2">
    <location>
        <begin position="164"/>
        <end position="184"/>
    </location>
</feature>
<evidence type="ECO:0000256" key="1">
    <source>
        <dbReference type="SAM" id="MobiDB-lite"/>
    </source>
</evidence>
<keyword evidence="2" id="KW-1133">Transmembrane helix</keyword>
<evidence type="ECO:0000313" key="4">
    <source>
        <dbReference type="Proteomes" id="UP000286997"/>
    </source>
</evidence>
<accession>A0A3S2VCK5</accession>
<keyword evidence="2" id="KW-0812">Transmembrane</keyword>
<dbReference type="EMBL" id="SACP01000005">
    <property type="protein sequence ID" value="RVU19803.1"/>
    <property type="molecule type" value="Genomic_DNA"/>
</dbReference>
<reference evidence="3 4" key="1">
    <citation type="submission" date="2019-01" db="EMBL/GenBank/DDBJ databases">
        <authorList>
            <person name="Chen W.-M."/>
        </authorList>
    </citation>
    <scope>NUCLEOTIDE SEQUENCE [LARGE SCALE GENOMIC DNA]</scope>
    <source>
        <strain evidence="3 4">TER-1</strain>
    </source>
</reference>
<keyword evidence="3" id="KW-0418">Kinase</keyword>
<feature type="compositionally biased region" description="Polar residues" evidence="1">
    <location>
        <begin position="226"/>
        <end position="235"/>
    </location>
</feature>
<feature type="compositionally biased region" description="Basic and acidic residues" evidence="1">
    <location>
        <begin position="198"/>
        <end position="217"/>
    </location>
</feature>
<feature type="region of interest" description="Disordered" evidence="1">
    <location>
        <begin position="194"/>
        <end position="238"/>
    </location>
</feature>
<comment type="caution">
    <text evidence="3">The sequence shown here is derived from an EMBL/GenBank/DDBJ whole genome shotgun (WGS) entry which is preliminary data.</text>
</comment>
<sequence length="417" mass="44421">MADYYPLLARALDALPDSSPEMRQAVYERARAALIGQLRSLDPPLSEDDIEAERTSLDGAIARLERERGPAPEPEPAETPAAAVPSAPEPEPQPPPPAHADLPEPGPPVAIRPPSPVRPRPASEDAPAEPGDAPATDDAAPARQRPRIEVVTPRSGGSRLIRNAIVAGVLALVVGAIAFTAWSLRDNPAALQTSLDESEARPPAEKVDSKFADRVGGGERPPQPPATANATSPRTNPDIPVAQRASLVEETGGPNNGPRALAGRAVWRLDAVNPGQGQTLQTVVRTDVEIPEAGLTLAMVLRRNTDATLPASHIIELTFTPTDPGRTVRDIGLVQFKDDENNRGSPVSGLPVPVRDNVFLIGLSNLRADIERNSDLLLHRAWLDLPIRYASGARAILTIEKGAAGERILREAFAQWP</sequence>
<proteinExistence type="predicted"/>
<dbReference type="OrthoDB" id="8442940at2"/>
<dbReference type="RefSeq" id="WP_127728187.1">
    <property type="nucleotide sequence ID" value="NZ_SACP01000005.1"/>
</dbReference>
<feature type="compositionally biased region" description="Pro residues" evidence="1">
    <location>
        <begin position="87"/>
        <end position="119"/>
    </location>
</feature>
<keyword evidence="2" id="KW-0472">Membrane</keyword>
<keyword evidence="3" id="KW-0808">Transferase</keyword>
<protein>
    <submittedName>
        <fullName evidence="3">Histidine kinase</fullName>
    </submittedName>
</protein>